<sequence>MSDAINASDDGEVTELPRGSDSSVVYTANAETTFYLDSSKSDVTEGLNMTETVQLEAPVTSGLSPSGMTSYDGFSEFFSTLSEEAILSSAGINHTIAELTR</sequence>
<accession>A0AAV2IMR2</accession>
<protein>
    <submittedName>
        <fullName evidence="2">Uncharacterized protein</fullName>
    </submittedName>
</protein>
<evidence type="ECO:0000256" key="1">
    <source>
        <dbReference type="SAM" id="MobiDB-lite"/>
    </source>
</evidence>
<dbReference type="EMBL" id="CAXITT010001354">
    <property type="protein sequence ID" value="CAL1548447.1"/>
    <property type="molecule type" value="Genomic_DNA"/>
</dbReference>
<name>A0AAV2IMR2_LYMST</name>
<proteinExistence type="predicted"/>
<comment type="caution">
    <text evidence="2">The sequence shown here is derived from an EMBL/GenBank/DDBJ whole genome shotgun (WGS) entry which is preliminary data.</text>
</comment>
<evidence type="ECO:0000313" key="2">
    <source>
        <dbReference type="EMBL" id="CAL1548447.1"/>
    </source>
</evidence>
<keyword evidence="3" id="KW-1185">Reference proteome</keyword>
<dbReference type="Proteomes" id="UP001497497">
    <property type="component" value="Unassembled WGS sequence"/>
</dbReference>
<evidence type="ECO:0000313" key="3">
    <source>
        <dbReference type="Proteomes" id="UP001497497"/>
    </source>
</evidence>
<feature type="non-terminal residue" evidence="2">
    <location>
        <position position="101"/>
    </location>
</feature>
<organism evidence="2 3">
    <name type="scientific">Lymnaea stagnalis</name>
    <name type="common">Great pond snail</name>
    <name type="synonym">Helix stagnalis</name>
    <dbReference type="NCBI Taxonomy" id="6523"/>
    <lineage>
        <taxon>Eukaryota</taxon>
        <taxon>Metazoa</taxon>
        <taxon>Spiralia</taxon>
        <taxon>Lophotrochozoa</taxon>
        <taxon>Mollusca</taxon>
        <taxon>Gastropoda</taxon>
        <taxon>Heterobranchia</taxon>
        <taxon>Euthyneura</taxon>
        <taxon>Panpulmonata</taxon>
        <taxon>Hygrophila</taxon>
        <taxon>Lymnaeoidea</taxon>
        <taxon>Lymnaeidae</taxon>
        <taxon>Lymnaea</taxon>
    </lineage>
</organism>
<reference evidence="2 3" key="1">
    <citation type="submission" date="2024-04" db="EMBL/GenBank/DDBJ databases">
        <authorList>
            <consortium name="Genoscope - CEA"/>
            <person name="William W."/>
        </authorList>
    </citation>
    <scope>NUCLEOTIDE SEQUENCE [LARGE SCALE GENOMIC DNA]</scope>
</reference>
<gene>
    <name evidence="2" type="ORF">GSLYS_00021764001</name>
</gene>
<dbReference type="AlphaFoldDB" id="A0AAV2IMR2"/>
<feature type="region of interest" description="Disordered" evidence="1">
    <location>
        <begin position="1"/>
        <end position="22"/>
    </location>
</feature>